<dbReference type="InterPro" id="IPR047682">
    <property type="entry name" value="SepH-like"/>
</dbReference>
<feature type="compositionally biased region" description="Polar residues" evidence="1">
    <location>
        <begin position="430"/>
        <end position="441"/>
    </location>
</feature>
<reference evidence="3 4" key="1">
    <citation type="submission" date="2014-03" db="EMBL/GenBank/DDBJ databases">
        <title>Genomics of Bifidobacteria.</title>
        <authorList>
            <person name="Ventura M."/>
            <person name="Milani C."/>
            <person name="Lugli G.A."/>
        </authorList>
    </citation>
    <scope>NUCLEOTIDE SEQUENCE [LARGE SCALE GENOMIC DNA]</scope>
    <source>
        <strain evidence="3 4">DSM 22766</strain>
    </source>
</reference>
<dbReference type="AlphaFoldDB" id="A0A086Z0S6"/>
<evidence type="ECO:0000259" key="2">
    <source>
        <dbReference type="Pfam" id="PF11268"/>
    </source>
</evidence>
<accession>A0A086Z0S6</accession>
<dbReference type="Proteomes" id="UP000029015">
    <property type="component" value="Unassembled WGS sequence"/>
</dbReference>
<evidence type="ECO:0000256" key="1">
    <source>
        <dbReference type="SAM" id="MobiDB-lite"/>
    </source>
</evidence>
<dbReference type="InterPro" id="IPR021421">
    <property type="entry name" value="DUF3071"/>
</dbReference>
<sequence length="481" mass="51025">MGKEGGGMPQEEIRTARFDHVSDQGDLVFKCERGLFAVTVDNALDRAILEAKQVLEEEHGTPVPQASAALPISAIQTAIRAGTSTERVAQEFAVNEALVRRFASPIEVEKKYAIEQFLSMSSPKRGAGYSNEEAISRALDAANVPLGAVSWTATRRSQGPWKIRASFQAGGQAIQADWTWNMKENTITCLNTPARQLLEGSDAFMPAPAPTPEDVAAQDGYAPLPPVQAPRGQDPTDDGPLAQRTDHAQTQTVEMNIVPAPEDQAEPEPATEPKPASETEPAPETEPVTVAQSEPAAGRQEQALPLQPAAQAPASPRAQVQTGQGVQKDDEAAAAPEDQRYPAPPPAETSTEDREEESAGSSASEPSALTAWMYGGSKRVKAKKKPKVSSRNNPKGEAQAPEPAVSSSAALPSQATSANSSQPDAAPQSPGATSPQGTEQAVQEPGHAQSRRVREEPETRSPHKKSGRSAVPSWDEILFGD</sequence>
<feature type="compositionally biased region" description="Polar residues" evidence="1">
    <location>
        <begin position="405"/>
        <end position="423"/>
    </location>
</feature>
<evidence type="ECO:0000313" key="3">
    <source>
        <dbReference type="EMBL" id="KFI40126.1"/>
    </source>
</evidence>
<dbReference type="NCBIfam" id="NF040712">
    <property type="entry name" value="SepH"/>
    <property type="match status" value="1"/>
</dbReference>
<feature type="compositionally biased region" description="Basic and acidic residues" evidence="1">
    <location>
        <begin position="452"/>
        <end position="461"/>
    </location>
</feature>
<feature type="domain" description="DUF3071" evidence="2">
    <location>
        <begin position="14"/>
        <end position="180"/>
    </location>
</feature>
<feature type="compositionally biased region" description="Basic residues" evidence="1">
    <location>
        <begin position="378"/>
        <end position="388"/>
    </location>
</feature>
<proteinExistence type="predicted"/>
<feature type="compositionally biased region" description="Low complexity" evidence="1">
    <location>
        <begin position="359"/>
        <end position="368"/>
    </location>
</feature>
<gene>
    <name evidence="3" type="ORF">BACT_0828</name>
</gene>
<keyword evidence="4" id="KW-1185">Reference proteome</keyword>
<feature type="region of interest" description="Disordered" evidence="1">
    <location>
        <begin position="262"/>
        <end position="481"/>
    </location>
</feature>
<feature type="compositionally biased region" description="Low complexity" evidence="1">
    <location>
        <begin position="300"/>
        <end position="321"/>
    </location>
</feature>
<feature type="compositionally biased region" description="Low complexity" evidence="1">
    <location>
        <begin position="273"/>
        <end position="289"/>
    </location>
</feature>
<dbReference type="Pfam" id="PF11268">
    <property type="entry name" value="DUF3071"/>
    <property type="match status" value="1"/>
</dbReference>
<name>A0A086Z0S6_9BIFI</name>
<organism evidence="3 4">
    <name type="scientific">Bifidobacterium actinocoloniiforme DSM 22766</name>
    <dbReference type="NCBI Taxonomy" id="1437605"/>
    <lineage>
        <taxon>Bacteria</taxon>
        <taxon>Bacillati</taxon>
        <taxon>Actinomycetota</taxon>
        <taxon>Actinomycetes</taxon>
        <taxon>Bifidobacteriales</taxon>
        <taxon>Bifidobacteriaceae</taxon>
        <taxon>Bifidobacterium</taxon>
    </lineage>
</organism>
<dbReference type="eggNOG" id="ENOG5030HS9">
    <property type="taxonomic scope" value="Bacteria"/>
</dbReference>
<protein>
    <recommendedName>
        <fullName evidence="2">DUF3071 domain-containing protein</fullName>
    </recommendedName>
</protein>
<comment type="caution">
    <text evidence="3">The sequence shown here is derived from an EMBL/GenBank/DDBJ whole genome shotgun (WGS) entry which is preliminary data.</text>
</comment>
<feature type="region of interest" description="Disordered" evidence="1">
    <location>
        <begin position="202"/>
        <end position="243"/>
    </location>
</feature>
<evidence type="ECO:0000313" key="4">
    <source>
        <dbReference type="Proteomes" id="UP000029015"/>
    </source>
</evidence>
<dbReference type="EMBL" id="JGYK01000001">
    <property type="protein sequence ID" value="KFI40126.1"/>
    <property type="molecule type" value="Genomic_DNA"/>
</dbReference>